<reference evidence="1" key="1">
    <citation type="journal article" date="2013" name="Environ. Microbiol.">
        <title>Microbiota from the distal guts of lean and obese adolescents exhibit partial functional redundancy besides clear differences in community structure.</title>
        <authorList>
            <person name="Ferrer M."/>
            <person name="Ruiz A."/>
            <person name="Lanza F."/>
            <person name="Haange S.B."/>
            <person name="Oberbach A."/>
            <person name="Till H."/>
            <person name="Bargiela R."/>
            <person name="Campoy C."/>
            <person name="Segura M.T."/>
            <person name="Richter M."/>
            <person name="von Bergen M."/>
            <person name="Seifert J."/>
            <person name="Suarez A."/>
        </authorList>
    </citation>
    <scope>NUCLEOTIDE SEQUENCE</scope>
</reference>
<dbReference type="AlphaFoldDB" id="K1T1S7"/>
<dbReference type="EMBL" id="AJWY01006436">
    <property type="protein sequence ID" value="EKC66862.1"/>
    <property type="molecule type" value="Genomic_DNA"/>
</dbReference>
<gene>
    <name evidence="1" type="ORF">LEA_09598</name>
</gene>
<comment type="caution">
    <text evidence="1">The sequence shown here is derived from an EMBL/GenBank/DDBJ whole genome shotgun (WGS) entry which is preliminary data.</text>
</comment>
<proteinExistence type="predicted"/>
<name>K1T1S7_9ZZZZ</name>
<sequence length="146" mass="16626">MKEKSRTEEFLNKVYENAEMCCESISMITEKVEDPSLLSELQSEHRDYTDLSGEAVNLLAKENKLPKEKGPLAQFGVWSGIQMNTAFDKSPDKIAEMMMQGSMMGVIDMSRTLKEYGDTPEDCRKLGENLIKLEENSIQKMKQYLG</sequence>
<protein>
    <recommendedName>
        <fullName evidence="2">DUF2383 domain-containing protein</fullName>
    </recommendedName>
</protein>
<accession>K1T1S7</accession>
<organism evidence="1">
    <name type="scientific">human gut metagenome</name>
    <dbReference type="NCBI Taxonomy" id="408170"/>
    <lineage>
        <taxon>unclassified sequences</taxon>
        <taxon>metagenomes</taxon>
        <taxon>organismal metagenomes</taxon>
    </lineage>
</organism>
<evidence type="ECO:0008006" key="2">
    <source>
        <dbReference type="Google" id="ProtNLM"/>
    </source>
</evidence>
<evidence type="ECO:0000313" key="1">
    <source>
        <dbReference type="EMBL" id="EKC66862.1"/>
    </source>
</evidence>